<feature type="region of interest" description="Disordered" evidence="6">
    <location>
        <begin position="293"/>
        <end position="471"/>
    </location>
</feature>
<evidence type="ECO:0000313" key="8">
    <source>
        <dbReference type="EMBL" id="CEH19104.1"/>
    </source>
</evidence>
<feature type="compositionally biased region" description="Basic residues" evidence="6">
    <location>
        <begin position="544"/>
        <end position="555"/>
    </location>
</feature>
<dbReference type="OrthoDB" id="153872at2759"/>
<feature type="compositionally biased region" description="Acidic residues" evidence="6">
    <location>
        <begin position="354"/>
        <end position="364"/>
    </location>
</feature>
<dbReference type="GO" id="GO:0016251">
    <property type="term" value="F:RNA polymerase II general transcription initiation factor activity"/>
    <property type="evidence" value="ECO:0007669"/>
    <property type="project" value="TreeGrafter"/>
</dbReference>
<keyword evidence="3" id="KW-0805">Transcription regulation</keyword>
<evidence type="ECO:0000256" key="1">
    <source>
        <dbReference type="ARBA" id="ARBA00004123"/>
    </source>
</evidence>
<organism evidence="8 9">
    <name type="scientific">Ceraceosorus bombacis</name>
    <dbReference type="NCBI Taxonomy" id="401625"/>
    <lineage>
        <taxon>Eukaryota</taxon>
        <taxon>Fungi</taxon>
        <taxon>Dikarya</taxon>
        <taxon>Basidiomycota</taxon>
        <taxon>Ustilaginomycotina</taxon>
        <taxon>Exobasidiomycetes</taxon>
        <taxon>Ceraceosorales</taxon>
        <taxon>Ceraceosoraceae</taxon>
        <taxon>Ceraceosorus</taxon>
    </lineage>
</organism>
<comment type="similarity">
    <text evidence="2">Belongs to the TAF7 family.</text>
</comment>
<evidence type="ECO:0000259" key="7">
    <source>
        <dbReference type="SMART" id="SM01370"/>
    </source>
</evidence>
<dbReference type="Pfam" id="PF04658">
    <property type="entry name" value="TAFII55_N"/>
    <property type="match status" value="1"/>
</dbReference>
<feature type="compositionally biased region" description="Basic and acidic residues" evidence="6">
    <location>
        <begin position="462"/>
        <end position="471"/>
    </location>
</feature>
<name>A0A0P1BRP5_9BASI</name>
<dbReference type="InterPro" id="IPR037817">
    <property type="entry name" value="TAF7"/>
</dbReference>
<keyword evidence="9" id="KW-1185">Reference proteome</keyword>
<protein>
    <submittedName>
        <fullName evidence="8">Transcription initiation factor TFIID, subunit TAF7</fullName>
    </submittedName>
</protein>
<dbReference type="CDD" id="cd08047">
    <property type="entry name" value="TAF7"/>
    <property type="match status" value="1"/>
</dbReference>
<keyword evidence="8" id="KW-0396">Initiation factor</keyword>
<evidence type="ECO:0000256" key="6">
    <source>
        <dbReference type="SAM" id="MobiDB-lite"/>
    </source>
</evidence>
<dbReference type="Proteomes" id="UP000054845">
    <property type="component" value="Unassembled WGS sequence"/>
</dbReference>
<dbReference type="GO" id="GO:0051123">
    <property type="term" value="P:RNA polymerase II preinitiation complex assembly"/>
    <property type="evidence" value="ECO:0007669"/>
    <property type="project" value="TreeGrafter"/>
</dbReference>
<evidence type="ECO:0000313" key="9">
    <source>
        <dbReference type="Proteomes" id="UP000054845"/>
    </source>
</evidence>
<dbReference type="AlphaFoldDB" id="A0A0P1BRP5"/>
<evidence type="ECO:0000256" key="5">
    <source>
        <dbReference type="ARBA" id="ARBA00023242"/>
    </source>
</evidence>
<proteinExistence type="inferred from homology"/>
<dbReference type="PANTHER" id="PTHR12228:SF0">
    <property type="entry name" value="TATA-BOX BINDING PROTEIN ASSOCIATED FACTOR 7"/>
    <property type="match status" value="1"/>
</dbReference>
<dbReference type="SMART" id="SM01370">
    <property type="entry name" value="TAFII55_N"/>
    <property type="match status" value="1"/>
</dbReference>
<feature type="domain" description="TAFII55 protein conserved region" evidence="7">
    <location>
        <begin position="127"/>
        <end position="284"/>
    </location>
</feature>
<keyword evidence="8" id="KW-0648">Protein biosynthesis</keyword>
<keyword evidence="5" id="KW-0539">Nucleus</keyword>
<feature type="compositionally biased region" description="Acidic residues" evidence="6">
    <location>
        <begin position="416"/>
        <end position="461"/>
    </location>
</feature>
<evidence type="ECO:0000256" key="4">
    <source>
        <dbReference type="ARBA" id="ARBA00023163"/>
    </source>
</evidence>
<keyword evidence="4" id="KW-0804">Transcription</keyword>
<dbReference type="GO" id="GO:0005669">
    <property type="term" value="C:transcription factor TFIID complex"/>
    <property type="evidence" value="ECO:0007669"/>
    <property type="project" value="InterPro"/>
</dbReference>
<dbReference type="GO" id="GO:0003743">
    <property type="term" value="F:translation initiation factor activity"/>
    <property type="evidence" value="ECO:0007669"/>
    <property type="project" value="UniProtKB-KW"/>
</dbReference>
<evidence type="ECO:0000256" key="2">
    <source>
        <dbReference type="ARBA" id="ARBA00009368"/>
    </source>
</evidence>
<dbReference type="PANTHER" id="PTHR12228">
    <property type="entry name" value="TRANSCRIPTION INITIATION FACTOR TFIID 55 KD SUBUNIT-RELATED"/>
    <property type="match status" value="1"/>
</dbReference>
<sequence length="555" mass="59643">MEVDNEAPVAGPSLAVPSAAAVPTSMSALPPAPAPATAARSKGTNNGGAGAASLLGGGLARRLKLNLKSTIGSAGGSTSGTGPKNEAYMQGYTRELDDSDDDDEGVAKAVTKDGPEAQDGKGSGVAFEEQLILRLAAGSPELETLRGWVKNRAVGTDKANVELKFKDSRRATFKIGNTTLPAKLVDLPTILETHKTLDGRQLFKVADISQMLLVGGDGDRREEEEDVNDRKGGGADAYVWDSGITPPMRYARKRRFRKRTNKRVIETVEKEVERLLADDKRAEKLEYEMIDVADLSDGGGDEEEVQGGAGEGASMVGDEDGERDEEDGEDDGGEGGEDRDGSVAPTEGEGREEYIDEEEGEGEGMVDMALAAELEAVMRGEASDSESGSDEGSASVTTSNTRGGRGRSVSARATSEEGDGDLWGDEDEEDESGGEDDEEAREGDDQDGPDLDDDDDVDAEESERRVRESQVEAAVKEMELLVKRKTNEANAATNVVIKNRQLDALKRLTTERDLKQAQLQEIRSERRARAQPNPRRTSTAWTCSKKRRRRIMETS</sequence>
<reference evidence="8 9" key="1">
    <citation type="submission" date="2014-09" db="EMBL/GenBank/DDBJ databases">
        <authorList>
            <person name="Magalhaes I.L.F."/>
            <person name="Oliveira U."/>
            <person name="Santos F.R."/>
            <person name="Vidigal T.H.D.A."/>
            <person name="Brescovit A.D."/>
            <person name="Santos A.J."/>
        </authorList>
    </citation>
    <scope>NUCLEOTIDE SEQUENCE [LARGE SCALE GENOMIC DNA]</scope>
</reference>
<feature type="compositionally biased region" description="Acidic residues" evidence="6">
    <location>
        <begin position="317"/>
        <end position="335"/>
    </location>
</feature>
<feature type="region of interest" description="Disordered" evidence="6">
    <location>
        <begin position="522"/>
        <end position="555"/>
    </location>
</feature>
<accession>A0A0P1BRP5</accession>
<dbReference type="InterPro" id="IPR006751">
    <property type="entry name" value="TAFII55_prot_cons_reg"/>
</dbReference>
<dbReference type="STRING" id="401625.A0A0P1BRP5"/>
<evidence type="ECO:0000256" key="3">
    <source>
        <dbReference type="ARBA" id="ARBA00023015"/>
    </source>
</evidence>
<comment type="subcellular location">
    <subcellularLocation>
        <location evidence="1">Nucleus</location>
    </subcellularLocation>
</comment>
<feature type="region of interest" description="Disordered" evidence="6">
    <location>
        <begin position="20"/>
        <end position="53"/>
    </location>
</feature>
<feature type="compositionally biased region" description="Low complexity" evidence="6">
    <location>
        <begin position="20"/>
        <end position="39"/>
    </location>
</feature>
<dbReference type="EMBL" id="CCYA01000277">
    <property type="protein sequence ID" value="CEH19104.1"/>
    <property type="molecule type" value="Genomic_DNA"/>
</dbReference>